<organism evidence="2 3">
    <name type="scientific">Microbacterium helvum</name>
    <dbReference type="NCBI Taxonomy" id="2773713"/>
    <lineage>
        <taxon>Bacteria</taxon>
        <taxon>Bacillati</taxon>
        <taxon>Actinomycetota</taxon>
        <taxon>Actinomycetes</taxon>
        <taxon>Micrococcales</taxon>
        <taxon>Microbacteriaceae</taxon>
        <taxon>Microbacterium</taxon>
    </lineage>
</organism>
<evidence type="ECO:0000256" key="1">
    <source>
        <dbReference type="SAM" id="Phobius"/>
    </source>
</evidence>
<evidence type="ECO:0008006" key="4">
    <source>
        <dbReference type="Google" id="ProtNLM"/>
    </source>
</evidence>
<proteinExistence type="predicted"/>
<evidence type="ECO:0000313" key="2">
    <source>
        <dbReference type="EMBL" id="MBD3940677.1"/>
    </source>
</evidence>
<evidence type="ECO:0000313" key="3">
    <source>
        <dbReference type="Proteomes" id="UP000598426"/>
    </source>
</evidence>
<gene>
    <name evidence="2" type="ORF">IF188_03060</name>
</gene>
<dbReference type="EMBL" id="JACXZS010000002">
    <property type="protein sequence ID" value="MBD3940677.1"/>
    <property type="molecule type" value="Genomic_DNA"/>
</dbReference>
<dbReference type="Proteomes" id="UP000598426">
    <property type="component" value="Unassembled WGS sequence"/>
</dbReference>
<sequence>MNAERLRAFALDDLDAQRQALAILRARAARDGEHLAMALVGIVVAVIAAFGIPMVTAATEVPTWLTWGGVTVVAVITFAFVMHAMAIIGQGSKERSYAAAWVGAYEDELARWRDMPGRAGREWRKSH</sequence>
<keyword evidence="1" id="KW-0472">Membrane</keyword>
<accession>A0ABR8NJ21</accession>
<feature type="transmembrane region" description="Helical" evidence="1">
    <location>
        <begin position="64"/>
        <end position="88"/>
    </location>
</feature>
<dbReference type="RefSeq" id="WP_191170336.1">
    <property type="nucleotide sequence ID" value="NZ_JACXZS010000002.1"/>
</dbReference>
<feature type="transmembrane region" description="Helical" evidence="1">
    <location>
        <begin position="35"/>
        <end position="58"/>
    </location>
</feature>
<keyword evidence="1" id="KW-1133">Transmembrane helix</keyword>
<keyword evidence="1" id="KW-0812">Transmembrane</keyword>
<reference evidence="2 3" key="1">
    <citation type="submission" date="2020-09" db="EMBL/GenBank/DDBJ databases">
        <title>Isolation and identification of active actinomycetes.</title>
        <authorList>
            <person name="Li X."/>
        </authorList>
    </citation>
    <scope>NUCLEOTIDE SEQUENCE [LARGE SCALE GENOMIC DNA]</scope>
    <source>
        <strain evidence="2 3">NEAU-LLC</strain>
    </source>
</reference>
<keyword evidence="3" id="KW-1185">Reference proteome</keyword>
<protein>
    <recommendedName>
        <fullName evidence="4">Phage holin family protein</fullName>
    </recommendedName>
</protein>
<comment type="caution">
    <text evidence="2">The sequence shown here is derived from an EMBL/GenBank/DDBJ whole genome shotgun (WGS) entry which is preliminary data.</text>
</comment>
<name>A0ABR8NJ21_9MICO</name>